<dbReference type="EMBL" id="BK015057">
    <property type="protein sequence ID" value="DAD89286.1"/>
    <property type="molecule type" value="Genomic_DNA"/>
</dbReference>
<accession>A0A8S5N3V0</accession>
<feature type="region of interest" description="Disordered" evidence="1">
    <location>
        <begin position="36"/>
        <end position="57"/>
    </location>
</feature>
<sequence>MDKHPRGALVAIPFPLQHASVQQDEALVQHTPASFSFSAQRPGPARSHTAPAAQHKVTPVRRIKRRFGLSVPEQSAPAHWARGQKGRVPVHIMRAAKACARAAAEVQKAPLCQRAAACRAKYVVLLFGPAVPHAARTRRPNAHCRTRRAPRSLPLSRRLIRRKGRACLRASLCASGRPPGFAAHLRAALSLARGQGRAGSFFKAAVFFGRCFLRPAAPFLPQAGFALRARRLIRWKGNARLRASLCASGLPPVPSVCRLPHAARPAALKAARARRIVFHTVPPVFQEIIHSVTKRDKKKAFPPKGLTAAPLQGGRPRARPYKTARRKARTGAGLWGPAHGKAPAAGVKSHKLDSGYAILSLGTRPKGALPAALPPAAHNRAADRQKKRKARIPALTEGHTAETAQGVFCPLTPEKTHDGTAKHTAFLPAGE</sequence>
<proteinExistence type="predicted"/>
<feature type="region of interest" description="Disordered" evidence="1">
    <location>
        <begin position="369"/>
        <end position="390"/>
    </location>
</feature>
<reference evidence="2" key="1">
    <citation type="journal article" date="2021" name="Proc. Natl. Acad. Sci. U.S.A.">
        <title>A Catalog of Tens of Thousands of Viruses from Human Metagenomes Reveals Hidden Associations with Chronic Diseases.</title>
        <authorList>
            <person name="Tisza M.J."/>
            <person name="Buck C.B."/>
        </authorList>
    </citation>
    <scope>NUCLEOTIDE SEQUENCE</scope>
    <source>
        <strain evidence="2">CtTOm1</strain>
    </source>
</reference>
<evidence type="ECO:0000313" key="2">
    <source>
        <dbReference type="EMBL" id="DAD89286.1"/>
    </source>
</evidence>
<organism evidence="2">
    <name type="scientific">Myoviridae sp. ctTOm1</name>
    <dbReference type="NCBI Taxonomy" id="2826657"/>
    <lineage>
        <taxon>Viruses</taxon>
        <taxon>Duplodnaviria</taxon>
        <taxon>Heunggongvirae</taxon>
        <taxon>Uroviricota</taxon>
        <taxon>Caudoviricetes</taxon>
    </lineage>
</organism>
<feature type="region of interest" description="Disordered" evidence="1">
    <location>
        <begin position="299"/>
        <end position="321"/>
    </location>
</feature>
<name>A0A8S5N3V0_9CAUD</name>
<evidence type="ECO:0000256" key="1">
    <source>
        <dbReference type="SAM" id="MobiDB-lite"/>
    </source>
</evidence>
<protein>
    <submittedName>
        <fullName evidence="2">Uncharacterized protein</fullName>
    </submittedName>
</protein>